<feature type="transmembrane region" description="Helical" evidence="1">
    <location>
        <begin position="6"/>
        <end position="28"/>
    </location>
</feature>
<keyword evidence="1" id="KW-0472">Membrane</keyword>
<sequence length="31" mass="3582">MDPIIVTVSLATLKSHYLLFIVTIAPYYRDK</sequence>
<evidence type="ECO:0000313" key="3">
    <source>
        <dbReference type="Proteomes" id="UP000181903"/>
    </source>
</evidence>
<protein>
    <submittedName>
        <fullName evidence="2">Uncharacterized protein</fullName>
    </submittedName>
</protein>
<reference evidence="2 3" key="1">
    <citation type="submission" date="2016-10" db="EMBL/GenBank/DDBJ databases">
        <authorList>
            <person name="Varghese N."/>
            <person name="Submissions S."/>
        </authorList>
    </citation>
    <scope>NUCLEOTIDE SEQUENCE [LARGE SCALE GENOMIC DNA]</scope>
    <source>
        <strain evidence="2 3">BS2776</strain>
    </source>
</reference>
<keyword evidence="1" id="KW-0812">Transmembrane</keyword>
<evidence type="ECO:0000256" key="1">
    <source>
        <dbReference type="SAM" id="Phobius"/>
    </source>
</evidence>
<keyword evidence="1" id="KW-1133">Transmembrane helix</keyword>
<accession>A0ABY0RBR1</accession>
<organism evidence="2 3">
    <name type="scientific">Pseudomonas poae</name>
    <dbReference type="NCBI Taxonomy" id="200451"/>
    <lineage>
        <taxon>Bacteria</taxon>
        <taxon>Pseudomonadati</taxon>
        <taxon>Pseudomonadota</taxon>
        <taxon>Gammaproteobacteria</taxon>
        <taxon>Pseudomonadales</taxon>
        <taxon>Pseudomonadaceae</taxon>
        <taxon>Pseudomonas</taxon>
    </lineage>
</organism>
<proteinExistence type="predicted"/>
<name>A0ABY0RBR1_9PSED</name>
<dbReference type="EMBL" id="LT629706">
    <property type="protein sequence ID" value="SDN54968.1"/>
    <property type="molecule type" value="Genomic_DNA"/>
</dbReference>
<keyword evidence="3" id="KW-1185">Reference proteome</keyword>
<dbReference type="Proteomes" id="UP000181903">
    <property type="component" value="Chromosome I"/>
</dbReference>
<evidence type="ECO:0000313" key="2">
    <source>
        <dbReference type="EMBL" id="SDN54968.1"/>
    </source>
</evidence>
<gene>
    <name evidence="2" type="ORF">SAMN04490208_0662</name>
</gene>